<evidence type="ECO:0000313" key="3">
    <source>
        <dbReference type="Proteomes" id="UP000004095"/>
    </source>
</evidence>
<dbReference type="OrthoDB" id="1073140at2"/>
<evidence type="ECO:0000313" key="2">
    <source>
        <dbReference type="EMBL" id="EAY31248.1"/>
    </source>
</evidence>
<protein>
    <recommendedName>
        <fullName evidence="1">N-acetyltransferase domain-containing protein</fullName>
    </recommendedName>
</protein>
<dbReference type="eggNOG" id="COG0456">
    <property type="taxonomic scope" value="Bacteria"/>
</dbReference>
<gene>
    <name evidence="2" type="ORF">M23134_04081</name>
</gene>
<dbReference type="InterPro" id="IPR000182">
    <property type="entry name" value="GNAT_dom"/>
</dbReference>
<dbReference type="EMBL" id="AAWS01000003">
    <property type="protein sequence ID" value="EAY31248.1"/>
    <property type="molecule type" value="Genomic_DNA"/>
</dbReference>
<reference evidence="2 3" key="1">
    <citation type="submission" date="2007-01" db="EMBL/GenBank/DDBJ databases">
        <authorList>
            <person name="Haygood M."/>
            <person name="Podell S."/>
            <person name="Anderson C."/>
            <person name="Hopkinson B."/>
            <person name="Roe K."/>
            <person name="Barbeau K."/>
            <person name="Gaasterland T."/>
            <person name="Ferriera S."/>
            <person name="Johnson J."/>
            <person name="Kravitz S."/>
            <person name="Beeson K."/>
            <person name="Sutton G."/>
            <person name="Rogers Y.-H."/>
            <person name="Friedman R."/>
            <person name="Frazier M."/>
            <person name="Venter J.C."/>
        </authorList>
    </citation>
    <scope>NUCLEOTIDE SEQUENCE [LARGE SCALE GENOMIC DNA]</scope>
    <source>
        <strain evidence="2 3">ATCC 23134</strain>
    </source>
</reference>
<dbReference type="Gene3D" id="3.40.630.30">
    <property type="match status" value="1"/>
</dbReference>
<evidence type="ECO:0000259" key="1">
    <source>
        <dbReference type="PROSITE" id="PS51186"/>
    </source>
</evidence>
<dbReference type="AlphaFoldDB" id="A1ZDU0"/>
<dbReference type="Proteomes" id="UP000004095">
    <property type="component" value="Unassembled WGS sequence"/>
</dbReference>
<sequence length="154" mass="18245">MQYLITKALNDAQKEQIRTIWNRVYPAQVAHQNIISFEKYLAPLHNTTHWLVQNKQPIIKGWLTTFDRDDDRWFAMLLNDNIQGQGVGSELLRRAQAQNKVLNGWVIDHNDYVRKDGQAYISPVEFYLKNNFQVLTDQRFKTEQLSLVKIRWEA</sequence>
<feature type="domain" description="N-acetyltransferase" evidence="1">
    <location>
        <begin position="4"/>
        <end position="154"/>
    </location>
</feature>
<dbReference type="GO" id="GO:0016747">
    <property type="term" value="F:acyltransferase activity, transferring groups other than amino-acyl groups"/>
    <property type="evidence" value="ECO:0007669"/>
    <property type="project" value="InterPro"/>
</dbReference>
<accession>A1ZDU0</accession>
<comment type="caution">
    <text evidence="2">The sequence shown here is derived from an EMBL/GenBank/DDBJ whole genome shotgun (WGS) entry which is preliminary data.</text>
</comment>
<dbReference type="InterPro" id="IPR016181">
    <property type="entry name" value="Acyl_CoA_acyltransferase"/>
</dbReference>
<proteinExistence type="predicted"/>
<name>A1ZDU0_MICM2</name>
<dbReference type="RefSeq" id="WP_002693787.1">
    <property type="nucleotide sequence ID" value="NZ_AAWS01000003.1"/>
</dbReference>
<organism evidence="2 3">
    <name type="scientific">Microscilla marina ATCC 23134</name>
    <dbReference type="NCBI Taxonomy" id="313606"/>
    <lineage>
        <taxon>Bacteria</taxon>
        <taxon>Pseudomonadati</taxon>
        <taxon>Bacteroidota</taxon>
        <taxon>Cytophagia</taxon>
        <taxon>Cytophagales</taxon>
        <taxon>Microscillaceae</taxon>
        <taxon>Microscilla</taxon>
    </lineage>
</organism>
<dbReference type="PROSITE" id="PS51186">
    <property type="entry name" value="GNAT"/>
    <property type="match status" value="1"/>
</dbReference>
<dbReference type="SUPFAM" id="SSF55729">
    <property type="entry name" value="Acyl-CoA N-acyltransferases (Nat)"/>
    <property type="match status" value="1"/>
</dbReference>
<keyword evidence="3" id="KW-1185">Reference proteome</keyword>